<reference evidence="4 5" key="1">
    <citation type="journal article" date="2019" name="Microbiol. Resour. Announc.">
        <title>Draft Genome Sequences of Type Strains of Gordonibacter faecihominis, Paraeggerthella hongkongensis, Parvibacter caecicola,Slackia equolifaciens, Slackia faecicanis, and Slackia isoflavoniconvertens.</title>
        <authorList>
            <person name="Danylec N."/>
            <person name="Stoll D.A."/>
            <person name="Dotsch A."/>
            <person name="Huch M."/>
        </authorList>
    </citation>
    <scope>NUCLEOTIDE SEQUENCE [LARGE SCALE GENOMIC DNA]</scope>
    <source>
        <strain evidence="4 5">DSM 18785</strain>
    </source>
</reference>
<organism evidence="4 5">
    <name type="scientific">Adlercreutzia equolifaciens subsp. celatus DSM 18785</name>
    <dbReference type="NCBI Taxonomy" id="1121021"/>
    <lineage>
        <taxon>Bacteria</taxon>
        <taxon>Bacillati</taxon>
        <taxon>Actinomycetota</taxon>
        <taxon>Coriobacteriia</taxon>
        <taxon>Eggerthellales</taxon>
        <taxon>Eggerthellaceae</taxon>
        <taxon>Adlercreutzia</taxon>
    </lineage>
</organism>
<evidence type="ECO:0000259" key="3">
    <source>
        <dbReference type="PROSITE" id="PS50893"/>
    </source>
</evidence>
<evidence type="ECO:0000256" key="2">
    <source>
        <dbReference type="ARBA" id="ARBA00022840"/>
    </source>
</evidence>
<sequence length="241" mass="26600">MDAFVPEVAPPPLLECRDLTKRYGATVALDRFTVSLPAGRIVGLLGPNGSGKTTLLKMIAGVAHPTAGDIRVAGYEVGPESKALVSYLPERPYFSRSMRVREMIAYFADFYEDFDAALARDMLARLGVPEDAPTSALSKGTVEKVQLTLVMARHAALYLLDEPIGGVDPAARDYILQTVIRAYRPQSSIILSTHLVRDVEAFLDDFILLRYGQMLLHAPVAYVTQEKGTTLDAFFREEFRC</sequence>
<dbReference type="Gene3D" id="3.40.50.300">
    <property type="entry name" value="P-loop containing nucleotide triphosphate hydrolases"/>
    <property type="match status" value="1"/>
</dbReference>
<gene>
    <name evidence="4" type="ORF">DMP10_01530</name>
</gene>
<dbReference type="InterPro" id="IPR027417">
    <property type="entry name" value="P-loop_NTPase"/>
</dbReference>
<keyword evidence="2 4" id="KW-0067">ATP-binding</keyword>
<dbReference type="RefSeq" id="WP_117284759.1">
    <property type="nucleotide sequence ID" value="NZ_JAMTCE010000005.1"/>
</dbReference>
<evidence type="ECO:0000256" key="1">
    <source>
        <dbReference type="ARBA" id="ARBA00022741"/>
    </source>
</evidence>
<dbReference type="CDD" id="cd03230">
    <property type="entry name" value="ABC_DR_subfamily_A"/>
    <property type="match status" value="1"/>
</dbReference>
<dbReference type="InterPro" id="IPR003439">
    <property type="entry name" value="ABC_transporter-like_ATP-bd"/>
</dbReference>
<evidence type="ECO:0000313" key="5">
    <source>
        <dbReference type="Proteomes" id="UP000278327"/>
    </source>
</evidence>
<keyword evidence="5" id="KW-1185">Reference proteome</keyword>
<dbReference type="Proteomes" id="UP000278327">
    <property type="component" value="Unassembled WGS sequence"/>
</dbReference>
<accession>A0A3N0AY83</accession>
<feature type="domain" description="ABC transporter" evidence="3">
    <location>
        <begin position="14"/>
        <end position="236"/>
    </location>
</feature>
<proteinExistence type="predicted"/>
<dbReference type="SUPFAM" id="SSF52540">
    <property type="entry name" value="P-loop containing nucleoside triphosphate hydrolases"/>
    <property type="match status" value="1"/>
</dbReference>
<dbReference type="SMART" id="SM00382">
    <property type="entry name" value="AAA"/>
    <property type="match status" value="1"/>
</dbReference>
<dbReference type="AlphaFoldDB" id="A0A3N0AY83"/>
<evidence type="ECO:0000313" key="4">
    <source>
        <dbReference type="EMBL" id="RNL39638.1"/>
    </source>
</evidence>
<dbReference type="InterPro" id="IPR003593">
    <property type="entry name" value="AAA+_ATPase"/>
</dbReference>
<dbReference type="PANTHER" id="PTHR43158">
    <property type="entry name" value="SKFA PEPTIDE EXPORT ATP-BINDING PROTEIN SKFE"/>
    <property type="match status" value="1"/>
</dbReference>
<keyword evidence="1" id="KW-0547">Nucleotide-binding</keyword>
<dbReference type="PROSITE" id="PS50893">
    <property type="entry name" value="ABC_TRANSPORTER_2"/>
    <property type="match status" value="1"/>
</dbReference>
<comment type="caution">
    <text evidence="4">The sequence shown here is derived from an EMBL/GenBank/DDBJ whole genome shotgun (WGS) entry which is preliminary data.</text>
</comment>
<dbReference type="PANTHER" id="PTHR43158:SF1">
    <property type="entry name" value="ABC TRANSPORTER, ATP-BINDING PROTEIN"/>
    <property type="match status" value="1"/>
</dbReference>
<name>A0A3N0AY83_9ACTN</name>
<protein>
    <submittedName>
        <fullName evidence="4">ABC transporter ATP-binding protein</fullName>
    </submittedName>
</protein>
<dbReference type="GO" id="GO:0005524">
    <property type="term" value="F:ATP binding"/>
    <property type="evidence" value="ECO:0007669"/>
    <property type="project" value="UniProtKB-KW"/>
</dbReference>
<dbReference type="Pfam" id="PF00005">
    <property type="entry name" value="ABC_tran"/>
    <property type="match status" value="1"/>
</dbReference>
<dbReference type="EMBL" id="QICA01000002">
    <property type="protein sequence ID" value="RNL39638.1"/>
    <property type="molecule type" value="Genomic_DNA"/>
</dbReference>
<dbReference type="GO" id="GO:0016887">
    <property type="term" value="F:ATP hydrolysis activity"/>
    <property type="evidence" value="ECO:0007669"/>
    <property type="project" value="InterPro"/>
</dbReference>